<protein>
    <submittedName>
        <fullName evidence="6">DeoR family transcriptional regulator</fullName>
    </submittedName>
</protein>
<dbReference type="InterPro" id="IPR014036">
    <property type="entry name" value="DeoR-like_C"/>
</dbReference>
<dbReference type="InterPro" id="IPR050313">
    <property type="entry name" value="Carb_Metab_HTH_regulators"/>
</dbReference>
<evidence type="ECO:0000256" key="3">
    <source>
        <dbReference type="ARBA" id="ARBA00023125"/>
    </source>
</evidence>
<dbReference type="OrthoDB" id="9814815at2"/>
<dbReference type="InterPro" id="IPR036390">
    <property type="entry name" value="WH_DNA-bd_sf"/>
</dbReference>
<reference evidence="6 7" key="1">
    <citation type="submission" date="2018-07" db="EMBL/GenBank/DDBJ databases">
        <title>Genomic Encyclopedia of Type Strains, Phase III (KMG-III): the genomes of soil and plant-associated and newly described type strains.</title>
        <authorList>
            <person name="Whitman W."/>
        </authorList>
    </citation>
    <scope>NUCLEOTIDE SEQUENCE [LARGE SCALE GENOMIC DNA]</scope>
    <source>
        <strain evidence="6 7">CECT 8488</strain>
    </source>
</reference>
<accession>A0A3D9HK43</accession>
<gene>
    <name evidence="6" type="ORF">DFP90_105220</name>
</gene>
<evidence type="ECO:0000313" key="6">
    <source>
        <dbReference type="EMBL" id="RED49848.1"/>
    </source>
</evidence>
<keyword evidence="3" id="KW-0238">DNA-binding</keyword>
<dbReference type="InterPro" id="IPR018356">
    <property type="entry name" value="Tscrpt_reg_HTH_DeoR_CS"/>
</dbReference>
<keyword evidence="1" id="KW-0678">Repressor</keyword>
<dbReference type="Gene3D" id="1.10.10.10">
    <property type="entry name" value="Winged helix-like DNA-binding domain superfamily/Winged helix DNA-binding domain"/>
    <property type="match status" value="1"/>
</dbReference>
<proteinExistence type="predicted"/>
<dbReference type="Pfam" id="PF08220">
    <property type="entry name" value="HTH_DeoR"/>
    <property type="match status" value="1"/>
</dbReference>
<dbReference type="PROSITE" id="PS51000">
    <property type="entry name" value="HTH_DEOR_2"/>
    <property type="match status" value="1"/>
</dbReference>
<dbReference type="GO" id="GO:0003677">
    <property type="term" value="F:DNA binding"/>
    <property type="evidence" value="ECO:0007669"/>
    <property type="project" value="UniProtKB-KW"/>
</dbReference>
<dbReference type="SUPFAM" id="SSF100950">
    <property type="entry name" value="NagB/RpiA/CoA transferase-like"/>
    <property type="match status" value="1"/>
</dbReference>
<dbReference type="RefSeq" id="WP_115937089.1">
    <property type="nucleotide sequence ID" value="NZ_QRDW01000005.1"/>
</dbReference>
<dbReference type="InterPro" id="IPR037171">
    <property type="entry name" value="NagB/RpiA_transferase-like"/>
</dbReference>
<keyword evidence="2" id="KW-0805">Transcription regulation</keyword>
<sequence length="266" mass="29712">MAKINQRREDIRKLVQQSGYVTIEALAKKFNVTPQTIRRDINEMANEGTLERYHGGAGWATSTENLSYGMRQKIGHEGKREIGQLVARDIDDGSSLFINIGTTTEQVAKALNDHRNLRVITNNLNVATICATNPEFEVIIAGGVVRARDLGVIGEATIDFMDQFKVDVGIIGISGIDTDGSLLDFDYREVRVAQAIIRNSRRVILCADRSKFGRRAMVRLGHLSDINILYTDALPEGNWRRMLDDAGVELREAVREIGLENDLELE</sequence>
<organism evidence="6 7">
    <name type="scientific">Aestuariispira insulae</name>
    <dbReference type="NCBI Taxonomy" id="1461337"/>
    <lineage>
        <taxon>Bacteria</taxon>
        <taxon>Pseudomonadati</taxon>
        <taxon>Pseudomonadota</taxon>
        <taxon>Alphaproteobacteria</taxon>
        <taxon>Rhodospirillales</taxon>
        <taxon>Kiloniellaceae</taxon>
        <taxon>Aestuariispira</taxon>
    </lineage>
</organism>
<dbReference type="InterPro" id="IPR001034">
    <property type="entry name" value="DeoR_HTH"/>
</dbReference>
<dbReference type="SUPFAM" id="SSF46785">
    <property type="entry name" value="Winged helix' DNA-binding domain"/>
    <property type="match status" value="1"/>
</dbReference>
<evidence type="ECO:0000256" key="1">
    <source>
        <dbReference type="ARBA" id="ARBA00022491"/>
    </source>
</evidence>
<dbReference type="SMART" id="SM00420">
    <property type="entry name" value="HTH_DEOR"/>
    <property type="match status" value="1"/>
</dbReference>
<dbReference type="PROSITE" id="PS00894">
    <property type="entry name" value="HTH_DEOR_1"/>
    <property type="match status" value="1"/>
</dbReference>
<dbReference type="AlphaFoldDB" id="A0A3D9HK43"/>
<dbReference type="Gene3D" id="3.30.750.70">
    <property type="entry name" value="4-hydroxybutyrate coenzyme like domains"/>
    <property type="match status" value="1"/>
</dbReference>
<evidence type="ECO:0000259" key="5">
    <source>
        <dbReference type="PROSITE" id="PS51000"/>
    </source>
</evidence>
<feature type="domain" description="HTH deoR-type" evidence="5">
    <location>
        <begin position="4"/>
        <end position="59"/>
    </location>
</feature>
<dbReference type="PRINTS" id="PR00037">
    <property type="entry name" value="HTHLACR"/>
</dbReference>
<keyword evidence="4" id="KW-0804">Transcription</keyword>
<keyword evidence="7" id="KW-1185">Reference proteome</keyword>
<dbReference type="InterPro" id="IPR036388">
    <property type="entry name" value="WH-like_DNA-bd_sf"/>
</dbReference>
<dbReference type="Proteomes" id="UP000256845">
    <property type="component" value="Unassembled WGS sequence"/>
</dbReference>
<evidence type="ECO:0000313" key="7">
    <source>
        <dbReference type="Proteomes" id="UP000256845"/>
    </source>
</evidence>
<dbReference type="SMART" id="SM01134">
    <property type="entry name" value="DeoRC"/>
    <property type="match status" value="1"/>
</dbReference>
<comment type="caution">
    <text evidence="6">The sequence shown here is derived from an EMBL/GenBank/DDBJ whole genome shotgun (WGS) entry which is preliminary data.</text>
</comment>
<dbReference type="PANTHER" id="PTHR30363:SF4">
    <property type="entry name" value="GLYCEROL-3-PHOSPHATE REGULON REPRESSOR"/>
    <property type="match status" value="1"/>
</dbReference>
<evidence type="ECO:0000256" key="4">
    <source>
        <dbReference type="ARBA" id="ARBA00023163"/>
    </source>
</evidence>
<dbReference type="GO" id="GO:0003700">
    <property type="term" value="F:DNA-binding transcription factor activity"/>
    <property type="evidence" value="ECO:0007669"/>
    <property type="project" value="InterPro"/>
</dbReference>
<name>A0A3D9HK43_9PROT</name>
<dbReference type="EMBL" id="QRDW01000005">
    <property type="protein sequence ID" value="RED49848.1"/>
    <property type="molecule type" value="Genomic_DNA"/>
</dbReference>
<dbReference type="PANTHER" id="PTHR30363">
    <property type="entry name" value="HTH-TYPE TRANSCRIPTIONAL REGULATOR SRLR-RELATED"/>
    <property type="match status" value="1"/>
</dbReference>
<dbReference type="Pfam" id="PF00455">
    <property type="entry name" value="DeoRC"/>
    <property type="match status" value="1"/>
</dbReference>
<evidence type="ECO:0000256" key="2">
    <source>
        <dbReference type="ARBA" id="ARBA00023015"/>
    </source>
</evidence>